<dbReference type="Proteomes" id="UP000248555">
    <property type="component" value="Unassembled WGS sequence"/>
</dbReference>
<evidence type="ECO:0000313" key="4">
    <source>
        <dbReference type="EMBL" id="RAK18602.1"/>
    </source>
</evidence>
<feature type="transmembrane region" description="Helical" evidence="3">
    <location>
        <begin position="151"/>
        <end position="173"/>
    </location>
</feature>
<evidence type="ECO:0000256" key="1">
    <source>
        <dbReference type="ARBA" id="ARBA00010692"/>
    </source>
</evidence>
<comment type="similarity">
    <text evidence="1 2">Belongs to the BioY family.</text>
</comment>
<sequence length="187" mass="20079">MKTKSMVLVALFAALTAIGGFIKVPIPYVPFTLQIVSVYLAGCLLGPKLGMLSQLVYVLIGLAGAPVFAEGGGPSYIFKPTFGYLIGFVLGAYVNGWFVKRFQLVKTSSIFLANFACLLVVYLLGCLWLYAAMKFIVEKPFTVAQTLLFGFVLPIPGDILLCIICSIIAAKALPRTSLIINKQGVAS</sequence>
<evidence type="ECO:0000256" key="2">
    <source>
        <dbReference type="PIRNR" id="PIRNR016661"/>
    </source>
</evidence>
<evidence type="ECO:0000313" key="5">
    <source>
        <dbReference type="Proteomes" id="UP000248555"/>
    </source>
</evidence>
<keyword evidence="2" id="KW-1003">Cell membrane</keyword>
<proteinExistence type="inferred from homology"/>
<dbReference type="AlphaFoldDB" id="A0A327YEI1"/>
<feature type="transmembrane region" description="Helical" evidence="3">
    <location>
        <begin position="111"/>
        <end position="131"/>
    </location>
</feature>
<keyword evidence="3" id="KW-1133">Transmembrane helix</keyword>
<gene>
    <name evidence="4" type="ORF">B0I26_10922</name>
</gene>
<comment type="caution">
    <text evidence="4">The sequence shown here is derived from an EMBL/GenBank/DDBJ whole genome shotgun (WGS) entry which is preliminary data.</text>
</comment>
<dbReference type="RefSeq" id="WP_111645503.1">
    <property type="nucleotide sequence ID" value="NZ_QLMH01000009.1"/>
</dbReference>
<dbReference type="OrthoDB" id="9803495at2"/>
<comment type="subcellular location">
    <subcellularLocation>
        <location evidence="2">Cell membrane</location>
        <topology evidence="2">Multi-pass membrane protein</topology>
    </subcellularLocation>
</comment>
<name>A0A327YEI1_9BACL</name>
<keyword evidence="2 3" id="KW-0472">Membrane</keyword>
<dbReference type="InterPro" id="IPR003784">
    <property type="entry name" value="BioY"/>
</dbReference>
<dbReference type="GO" id="GO:0005886">
    <property type="term" value="C:plasma membrane"/>
    <property type="evidence" value="ECO:0007669"/>
    <property type="project" value="UniProtKB-SubCell"/>
</dbReference>
<dbReference type="EMBL" id="QLMH01000009">
    <property type="protein sequence ID" value="RAK18602.1"/>
    <property type="molecule type" value="Genomic_DNA"/>
</dbReference>
<dbReference type="PIRSF" id="PIRSF016661">
    <property type="entry name" value="BioY"/>
    <property type="match status" value="1"/>
</dbReference>
<reference evidence="4 5" key="1">
    <citation type="submission" date="2018-06" db="EMBL/GenBank/DDBJ databases">
        <title>Genomic Encyclopedia of Type Strains, Phase III (KMG-III): the genomes of soil and plant-associated and newly described type strains.</title>
        <authorList>
            <person name="Whitman W."/>
        </authorList>
    </citation>
    <scope>NUCLEOTIDE SEQUENCE [LARGE SCALE GENOMIC DNA]</scope>
    <source>
        <strain evidence="4 5">CGMCC 1.8979</strain>
    </source>
</reference>
<dbReference type="PANTHER" id="PTHR34295:SF1">
    <property type="entry name" value="BIOTIN TRANSPORTER BIOY"/>
    <property type="match status" value="1"/>
</dbReference>
<feature type="transmembrane region" description="Helical" evidence="3">
    <location>
        <begin position="81"/>
        <end position="99"/>
    </location>
</feature>
<keyword evidence="2" id="KW-0813">Transport</keyword>
<organism evidence="4 5">
    <name type="scientific">Paranoxybacillus vitaminiphilus</name>
    <dbReference type="NCBI Taxonomy" id="581036"/>
    <lineage>
        <taxon>Bacteria</taxon>
        <taxon>Bacillati</taxon>
        <taxon>Bacillota</taxon>
        <taxon>Bacilli</taxon>
        <taxon>Bacillales</taxon>
        <taxon>Anoxybacillaceae</taxon>
        <taxon>Paranoxybacillus</taxon>
    </lineage>
</organism>
<accession>A0A327YEI1</accession>
<evidence type="ECO:0000256" key="3">
    <source>
        <dbReference type="SAM" id="Phobius"/>
    </source>
</evidence>
<dbReference type="Gene3D" id="1.10.1760.20">
    <property type="match status" value="1"/>
</dbReference>
<dbReference type="PANTHER" id="PTHR34295">
    <property type="entry name" value="BIOTIN TRANSPORTER BIOY"/>
    <property type="match status" value="1"/>
</dbReference>
<protein>
    <recommendedName>
        <fullName evidence="2">Biotin transporter</fullName>
    </recommendedName>
</protein>
<keyword evidence="5" id="KW-1185">Reference proteome</keyword>
<keyword evidence="3" id="KW-0812">Transmembrane</keyword>
<dbReference type="GO" id="GO:0015225">
    <property type="term" value="F:biotin transmembrane transporter activity"/>
    <property type="evidence" value="ECO:0007669"/>
    <property type="project" value="UniProtKB-UniRule"/>
</dbReference>
<dbReference type="Pfam" id="PF02632">
    <property type="entry name" value="BioY"/>
    <property type="match status" value="1"/>
</dbReference>